<keyword evidence="3" id="KW-1185">Reference proteome</keyword>
<reference evidence="2 3" key="1">
    <citation type="submission" date="2018-11" db="EMBL/GenBank/DDBJ databases">
        <title>Complete genome sequence of Paenibacillus baekrokdamisoli strain KCTC 33723.</title>
        <authorList>
            <person name="Kang S.W."/>
            <person name="Lee K.C."/>
            <person name="Kim K.K."/>
            <person name="Kim J.S."/>
            <person name="Kim D.S."/>
            <person name="Ko S.H."/>
            <person name="Yang S.H."/>
            <person name="Lee J.S."/>
        </authorList>
    </citation>
    <scope>NUCLEOTIDE SEQUENCE [LARGE SCALE GENOMIC DNA]</scope>
    <source>
        <strain evidence="2 3">KCTC 33723</strain>
    </source>
</reference>
<feature type="compositionally biased region" description="Basic residues" evidence="1">
    <location>
        <begin position="69"/>
        <end position="81"/>
    </location>
</feature>
<organism evidence="2 3">
    <name type="scientific">Paenibacillus baekrokdamisoli</name>
    <dbReference type="NCBI Taxonomy" id="1712516"/>
    <lineage>
        <taxon>Bacteria</taxon>
        <taxon>Bacillati</taxon>
        <taxon>Bacillota</taxon>
        <taxon>Bacilli</taxon>
        <taxon>Bacillales</taxon>
        <taxon>Paenibacillaceae</taxon>
        <taxon>Paenibacillus</taxon>
    </lineage>
</organism>
<dbReference type="Proteomes" id="UP000275368">
    <property type="component" value="Chromosome"/>
</dbReference>
<dbReference type="RefSeq" id="WP_125665108.1">
    <property type="nucleotide sequence ID" value="NZ_AP019308.1"/>
</dbReference>
<feature type="compositionally biased region" description="Polar residues" evidence="1">
    <location>
        <begin position="86"/>
        <end position="96"/>
    </location>
</feature>
<proteinExistence type="predicted"/>
<accession>A0A3G9JKQ4</accession>
<feature type="region of interest" description="Disordered" evidence="1">
    <location>
        <begin position="44"/>
        <end position="96"/>
    </location>
</feature>
<dbReference type="KEGG" id="pbk:Back11_60630"/>
<sequence>MEPIFPLHEDHINKFCGVPVCIITHDGNRHVGILTSCHNGRVMLNGSPEQQHKSSFGSQGTKNHEKGKNKLKGKKGAKPKKAVTESKAQAQAISSNDPFNGNSSFSPFGDFFAIDLAQIAFLFLLL</sequence>
<dbReference type="EMBL" id="AP019308">
    <property type="protein sequence ID" value="BBH24718.1"/>
    <property type="molecule type" value="Genomic_DNA"/>
</dbReference>
<dbReference type="AlphaFoldDB" id="A0A3G9JKQ4"/>
<gene>
    <name evidence="2" type="ORF">Back11_60630</name>
</gene>
<name>A0A3G9JKQ4_9BACL</name>
<feature type="compositionally biased region" description="Polar residues" evidence="1">
    <location>
        <begin position="47"/>
        <end position="61"/>
    </location>
</feature>
<evidence type="ECO:0000256" key="1">
    <source>
        <dbReference type="SAM" id="MobiDB-lite"/>
    </source>
</evidence>
<evidence type="ECO:0000313" key="2">
    <source>
        <dbReference type="EMBL" id="BBH24718.1"/>
    </source>
</evidence>
<evidence type="ECO:0000313" key="3">
    <source>
        <dbReference type="Proteomes" id="UP000275368"/>
    </source>
</evidence>
<dbReference type="OrthoDB" id="2639081at2"/>
<protein>
    <submittedName>
        <fullName evidence="2">Uncharacterized protein</fullName>
    </submittedName>
</protein>